<proteinExistence type="predicted"/>
<keyword evidence="2" id="KW-1185">Reference proteome</keyword>
<organism evidence="1 2">
    <name type="scientific">Arabidopsis suecica</name>
    <name type="common">Swedish thale-cress</name>
    <name type="synonym">Cardaminopsis suecica</name>
    <dbReference type="NCBI Taxonomy" id="45249"/>
    <lineage>
        <taxon>Eukaryota</taxon>
        <taxon>Viridiplantae</taxon>
        <taxon>Streptophyta</taxon>
        <taxon>Embryophyta</taxon>
        <taxon>Tracheophyta</taxon>
        <taxon>Spermatophyta</taxon>
        <taxon>Magnoliopsida</taxon>
        <taxon>eudicotyledons</taxon>
        <taxon>Gunneridae</taxon>
        <taxon>Pentapetalae</taxon>
        <taxon>rosids</taxon>
        <taxon>malvids</taxon>
        <taxon>Brassicales</taxon>
        <taxon>Brassicaceae</taxon>
        <taxon>Camelineae</taxon>
        <taxon>Arabidopsis</taxon>
    </lineage>
</organism>
<name>A0A8T2CH79_ARASU</name>
<dbReference type="AlphaFoldDB" id="A0A8T2CH79"/>
<accession>A0A8T2CH79</accession>
<protein>
    <submittedName>
        <fullName evidence="1">Uncharacterized protein</fullName>
    </submittedName>
</protein>
<dbReference type="Proteomes" id="UP000694251">
    <property type="component" value="Chromosome 6"/>
</dbReference>
<sequence>MKSTVILQCQNSEAGTINACVTMVTLDESVRTFSISWLADYVMEDEGLSSREDLNDLLMGAGFSLEANLFALTELANDCIIQWPCLEPWWRKSQL</sequence>
<dbReference type="EMBL" id="JAEFBJ010000006">
    <property type="protein sequence ID" value="KAG7597552.1"/>
    <property type="molecule type" value="Genomic_DNA"/>
</dbReference>
<comment type="caution">
    <text evidence="1">The sequence shown here is derived from an EMBL/GenBank/DDBJ whole genome shotgun (WGS) entry which is preliminary data.</text>
</comment>
<evidence type="ECO:0000313" key="1">
    <source>
        <dbReference type="EMBL" id="KAG7597552.1"/>
    </source>
</evidence>
<gene>
    <name evidence="1" type="ORF">ISN44_As06g019010</name>
</gene>
<reference evidence="1 2" key="1">
    <citation type="submission" date="2020-12" db="EMBL/GenBank/DDBJ databases">
        <title>Concerted genomic and epigenomic changes stabilize Arabidopsis allopolyploids.</title>
        <authorList>
            <person name="Chen Z."/>
        </authorList>
    </citation>
    <scope>NUCLEOTIDE SEQUENCE [LARGE SCALE GENOMIC DNA]</scope>
    <source>
        <strain evidence="1">As9502</strain>
        <tissue evidence="1">Leaf</tissue>
    </source>
</reference>
<evidence type="ECO:0000313" key="2">
    <source>
        <dbReference type="Proteomes" id="UP000694251"/>
    </source>
</evidence>
<dbReference type="OrthoDB" id="1036939at2759"/>